<dbReference type="GO" id="GO:0016763">
    <property type="term" value="F:pentosyltransferase activity"/>
    <property type="evidence" value="ECO:0007669"/>
    <property type="project" value="TreeGrafter"/>
</dbReference>
<evidence type="ECO:0000259" key="9">
    <source>
        <dbReference type="Pfam" id="PF13231"/>
    </source>
</evidence>
<evidence type="ECO:0000256" key="5">
    <source>
        <dbReference type="ARBA" id="ARBA00022692"/>
    </source>
</evidence>
<sequence>MYKFLSSKSALALVSALVFFIAVFLTLSDYGISWDETIHFRRGQAYLNYFLTRQLNYEKLPILNLQGTNGDPSKVIYRRSLYQNDFHNGEYFLKNDSGHPPLNGILSALSNYIFFQELGIIGDVEAHHLFNIFAASILVFVVVSLAVEYFGIFAAVISFLALFTYPLFFAESHFNVKDPPEAAFIAATIWAFLKYLRKGSLGWIIIAFIFFALGLGTKFNILFLPLIIFPYLFLRYGQKSKNFLDVTEINFKKLLLIFALGFVIIGIIFVGSWPYLWQNPENILNIFEYYKGIGTGLSYQPENFFIFGFNTFPLLWILFTTPPLTLIFLIFGLLAVFLSKDDKKSFGFLLILWLAIPILRVILPGSTIYGGIRQVMEFLPAMALLSGFGAWQIIQWSKKGKAIALILQVVLILLFLWPASVLINLHPNENVYFNSFIGGLSGAKEVNFPSWGNSFGNAYYQGIKWINANSDKDAKVVLLQGTLANAPLIYFRPDIKYLPESASGKKNYFSGINREGEYIMELTFNDSGKDFFYRWEYVEKFLNPVYELKVDGVSILKIWQNDLNNTKEGMRLAPVVFKNPVKTVVDNQFLYIDPERKLNISNLEIEFDQRESCSGLKTAFMETSVDRINWNIEKDAVPQNQIFGNPNLENKKVSYHFAGRPAKYIRVATDSKNSCLFNNPKVTITSLESD</sequence>
<evidence type="ECO:0000256" key="2">
    <source>
        <dbReference type="ARBA" id="ARBA00022475"/>
    </source>
</evidence>
<dbReference type="InterPro" id="IPR050297">
    <property type="entry name" value="LipidA_mod_glycosyltrf_83"/>
</dbReference>
<feature type="transmembrane region" description="Helical" evidence="8">
    <location>
        <begin position="378"/>
        <end position="396"/>
    </location>
</feature>
<evidence type="ECO:0000256" key="7">
    <source>
        <dbReference type="ARBA" id="ARBA00023136"/>
    </source>
</evidence>
<gene>
    <name evidence="10" type="ORF">A3E45_01210</name>
</gene>
<protein>
    <recommendedName>
        <fullName evidence="9">Glycosyltransferase RgtA/B/C/D-like domain-containing protein</fullName>
    </recommendedName>
</protein>
<keyword evidence="2" id="KW-1003">Cell membrane</keyword>
<evidence type="ECO:0000313" key="11">
    <source>
        <dbReference type="Proteomes" id="UP000176405"/>
    </source>
</evidence>
<proteinExistence type="predicted"/>
<name>A0A1F5K783_9BACT</name>
<evidence type="ECO:0000256" key="1">
    <source>
        <dbReference type="ARBA" id="ARBA00004651"/>
    </source>
</evidence>
<comment type="caution">
    <text evidence="10">The sequence shown here is derived from an EMBL/GenBank/DDBJ whole genome shotgun (WGS) entry which is preliminary data.</text>
</comment>
<feature type="transmembrane region" description="Helical" evidence="8">
    <location>
        <begin position="254"/>
        <end position="276"/>
    </location>
</feature>
<feature type="transmembrane region" description="Helical" evidence="8">
    <location>
        <begin position="203"/>
        <end position="233"/>
    </location>
</feature>
<dbReference type="AlphaFoldDB" id="A0A1F5K783"/>
<keyword evidence="3" id="KW-0328">Glycosyltransferase</keyword>
<evidence type="ECO:0000313" key="10">
    <source>
        <dbReference type="EMBL" id="OGE36521.1"/>
    </source>
</evidence>
<dbReference type="PANTHER" id="PTHR33908">
    <property type="entry name" value="MANNOSYLTRANSFERASE YKCB-RELATED"/>
    <property type="match status" value="1"/>
</dbReference>
<evidence type="ECO:0000256" key="4">
    <source>
        <dbReference type="ARBA" id="ARBA00022679"/>
    </source>
</evidence>
<evidence type="ECO:0000256" key="8">
    <source>
        <dbReference type="SAM" id="Phobius"/>
    </source>
</evidence>
<dbReference type="InterPro" id="IPR038731">
    <property type="entry name" value="RgtA/B/C-like"/>
</dbReference>
<keyword evidence="7 8" id="KW-0472">Membrane</keyword>
<keyword evidence="5 8" id="KW-0812">Transmembrane</keyword>
<dbReference type="STRING" id="1797780.A3E45_01210"/>
<dbReference type="GO" id="GO:0009103">
    <property type="term" value="P:lipopolysaccharide biosynthetic process"/>
    <property type="evidence" value="ECO:0007669"/>
    <property type="project" value="UniProtKB-ARBA"/>
</dbReference>
<dbReference type="PANTHER" id="PTHR33908:SF11">
    <property type="entry name" value="MEMBRANE PROTEIN"/>
    <property type="match status" value="1"/>
</dbReference>
<feature type="transmembrane region" description="Helical" evidence="8">
    <location>
        <begin position="350"/>
        <end position="372"/>
    </location>
</feature>
<keyword evidence="4" id="KW-0808">Transferase</keyword>
<accession>A0A1F5K783</accession>
<feature type="transmembrane region" description="Helical" evidence="8">
    <location>
        <begin position="314"/>
        <end position="338"/>
    </location>
</feature>
<feature type="domain" description="Glycosyltransferase RgtA/B/C/D-like" evidence="9">
    <location>
        <begin position="99"/>
        <end position="236"/>
    </location>
</feature>
<dbReference type="EMBL" id="MFDH01000011">
    <property type="protein sequence ID" value="OGE36521.1"/>
    <property type="molecule type" value="Genomic_DNA"/>
</dbReference>
<dbReference type="GO" id="GO:0005886">
    <property type="term" value="C:plasma membrane"/>
    <property type="evidence" value="ECO:0007669"/>
    <property type="project" value="UniProtKB-SubCell"/>
</dbReference>
<feature type="transmembrane region" description="Helical" evidence="8">
    <location>
        <begin position="12"/>
        <end position="32"/>
    </location>
</feature>
<comment type="subcellular location">
    <subcellularLocation>
        <location evidence="1">Cell membrane</location>
        <topology evidence="1">Multi-pass membrane protein</topology>
    </subcellularLocation>
</comment>
<evidence type="ECO:0000256" key="6">
    <source>
        <dbReference type="ARBA" id="ARBA00022989"/>
    </source>
</evidence>
<keyword evidence="6 8" id="KW-1133">Transmembrane helix</keyword>
<dbReference type="Proteomes" id="UP000176405">
    <property type="component" value="Unassembled WGS sequence"/>
</dbReference>
<organism evidence="10 11">
    <name type="scientific">Candidatus Daviesbacteria bacterium RIFCSPHIGHO2_12_FULL_43_11</name>
    <dbReference type="NCBI Taxonomy" id="1797780"/>
    <lineage>
        <taxon>Bacteria</taxon>
        <taxon>Candidatus Daviesiibacteriota</taxon>
    </lineage>
</organism>
<evidence type="ECO:0000256" key="3">
    <source>
        <dbReference type="ARBA" id="ARBA00022676"/>
    </source>
</evidence>
<reference evidence="10 11" key="1">
    <citation type="journal article" date="2016" name="Nat. Commun.">
        <title>Thousands of microbial genomes shed light on interconnected biogeochemical processes in an aquifer system.</title>
        <authorList>
            <person name="Anantharaman K."/>
            <person name="Brown C.T."/>
            <person name="Hug L.A."/>
            <person name="Sharon I."/>
            <person name="Castelle C.J."/>
            <person name="Probst A.J."/>
            <person name="Thomas B.C."/>
            <person name="Singh A."/>
            <person name="Wilkins M.J."/>
            <person name="Karaoz U."/>
            <person name="Brodie E.L."/>
            <person name="Williams K.H."/>
            <person name="Hubbard S.S."/>
            <person name="Banfield J.F."/>
        </authorList>
    </citation>
    <scope>NUCLEOTIDE SEQUENCE [LARGE SCALE GENOMIC DNA]</scope>
</reference>
<feature type="transmembrane region" description="Helical" evidence="8">
    <location>
        <begin position="403"/>
        <end position="425"/>
    </location>
</feature>
<dbReference type="Pfam" id="PF13231">
    <property type="entry name" value="PMT_2"/>
    <property type="match status" value="1"/>
</dbReference>